<dbReference type="PROSITE" id="PS51186">
    <property type="entry name" value="GNAT"/>
    <property type="match status" value="1"/>
</dbReference>
<dbReference type="Pfam" id="PF13673">
    <property type="entry name" value="Acetyltransf_10"/>
    <property type="match status" value="1"/>
</dbReference>
<evidence type="ECO:0000256" key="1">
    <source>
        <dbReference type="ARBA" id="ARBA00022679"/>
    </source>
</evidence>
<dbReference type="InterPro" id="IPR016181">
    <property type="entry name" value="Acyl_CoA_acyltransferase"/>
</dbReference>
<dbReference type="PANTHER" id="PTHR43420">
    <property type="entry name" value="ACETYLTRANSFERASE"/>
    <property type="match status" value="1"/>
</dbReference>
<dbReference type="EMBL" id="WSTB01000020">
    <property type="protein sequence ID" value="MWB96827.1"/>
    <property type="molecule type" value="Genomic_DNA"/>
</dbReference>
<keyword evidence="2" id="KW-0012">Acyltransferase</keyword>
<keyword evidence="5" id="KW-1185">Reference proteome</keyword>
<sequence>MTIEKASIKDSEILTEITKKSKAFWGYDEVQMEIWAEVLTITKEYIETQQVYKLINANQIAGYYSYLTEDGDIVKLDNLFVSPEYIGKGFGRLLMDDFLLRIKNTNAKKVILDSEPNAESFYSKFGFEKTGQLETSIKDRYLPVMELNINV</sequence>
<accession>A0A6I4P0S8</accession>
<proteinExistence type="predicted"/>
<dbReference type="GO" id="GO:0016747">
    <property type="term" value="F:acyltransferase activity, transferring groups other than amino-acyl groups"/>
    <property type="evidence" value="ECO:0007669"/>
    <property type="project" value="InterPro"/>
</dbReference>
<dbReference type="InterPro" id="IPR000182">
    <property type="entry name" value="GNAT_dom"/>
</dbReference>
<evidence type="ECO:0000313" key="5">
    <source>
        <dbReference type="Proteomes" id="UP000471501"/>
    </source>
</evidence>
<dbReference type="AlphaFoldDB" id="A0A6I4P0S8"/>
<feature type="domain" description="N-acetyltransferase" evidence="3">
    <location>
        <begin position="1"/>
        <end position="150"/>
    </location>
</feature>
<protein>
    <submittedName>
        <fullName evidence="4">GNAT family N-acetyltransferase</fullName>
    </submittedName>
</protein>
<dbReference type="RefSeq" id="WP_160376714.1">
    <property type="nucleotide sequence ID" value="NZ_WSTB01000020.1"/>
</dbReference>
<reference evidence="4 5" key="1">
    <citation type="submission" date="2019-12" db="EMBL/GenBank/DDBJ databases">
        <authorList>
            <person name="Kim Y.S."/>
        </authorList>
    </citation>
    <scope>NUCLEOTIDE SEQUENCE [LARGE SCALE GENOMIC DNA]</scope>
    <source>
        <strain evidence="4 5">GA093</strain>
    </source>
</reference>
<dbReference type="Gene3D" id="3.40.630.30">
    <property type="match status" value="1"/>
</dbReference>
<dbReference type="CDD" id="cd04301">
    <property type="entry name" value="NAT_SF"/>
    <property type="match status" value="1"/>
</dbReference>
<dbReference type="PANTHER" id="PTHR43420:SF47">
    <property type="entry name" value="N-ACETYLTRANSFERASE DOMAIN-CONTAINING PROTEIN"/>
    <property type="match status" value="1"/>
</dbReference>
<evidence type="ECO:0000259" key="3">
    <source>
        <dbReference type="PROSITE" id="PS51186"/>
    </source>
</evidence>
<dbReference type="Proteomes" id="UP000471501">
    <property type="component" value="Unassembled WGS sequence"/>
</dbReference>
<evidence type="ECO:0000256" key="2">
    <source>
        <dbReference type="ARBA" id="ARBA00023315"/>
    </source>
</evidence>
<keyword evidence="1 4" id="KW-0808">Transferase</keyword>
<gene>
    <name evidence="4" type="ORF">GON26_20890</name>
</gene>
<comment type="caution">
    <text evidence="4">The sequence shown here is derived from an EMBL/GenBank/DDBJ whole genome shotgun (WGS) entry which is preliminary data.</text>
</comment>
<dbReference type="SUPFAM" id="SSF55729">
    <property type="entry name" value="Acyl-CoA N-acyltransferases (Nat)"/>
    <property type="match status" value="1"/>
</dbReference>
<organism evidence="4 5">
    <name type="scientific">Flavobacterium hydrocarbonoxydans</name>
    <dbReference type="NCBI Taxonomy" id="2683249"/>
    <lineage>
        <taxon>Bacteria</taxon>
        <taxon>Pseudomonadati</taxon>
        <taxon>Bacteroidota</taxon>
        <taxon>Flavobacteriia</taxon>
        <taxon>Flavobacteriales</taxon>
        <taxon>Flavobacteriaceae</taxon>
        <taxon>Flavobacterium</taxon>
    </lineage>
</organism>
<evidence type="ECO:0000313" key="4">
    <source>
        <dbReference type="EMBL" id="MWB96827.1"/>
    </source>
</evidence>
<dbReference type="InterPro" id="IPR050680">
    <property type="entry name" value="YpeA/RimI_acetyltransf"/>
</dbReference>
<name>A0A6I4P0S8_9FLAO</name>